<sequence length="289" mass="31722">MIKMIASDMDGTLLTSHLSISEKNKEAVLAAQEQGIEFMVATGRAYTEAKPPLEEMGIHCGMITGNGAQAFDADGNVIFTIDIDKKTAKEVMAIFRENNLYFEIMTSQGVYSDNQPQRLENFATMLAENIPHITFKMAIAMASTHINMLPVIYTESYETLIENPEMDILKFITFSEDGQEVLQPIAEKISQLGEVHVTSSFPNNIEVNHRDAQKGVAVSRLAEERGIDLADVMAIGDNFNDVSMLEIAGVSFAMGNAEDGVKKIAKYIAETNVNDGVGKAIERAMSENL</sequence>
<dbReference type="Pfam" id="PF08282">
    <property type="entry name" value="Hydrolase_3"/>
    <property type="match status" value="1"/>
</dbReference>
<dbReference type="Gene3D" id="3.30.1240.10">
    <property type="match status" value="1"/>
</dbReference>
<dbReference type="GO" id="GO:0000287">
    <property type="term" value="F:magnesium ion binding"/>
    <property type="evidence" value="ECO:0007669"/>
    <property type="project" value="TreeGrafter"/>
</dbReference>
<accession>A0A1X6WLA5</accession>
<keyword evidence="2" id="KW-1185">Reference proteome</keyword>
<name>A0A1X6WLA5_9ENTE</name>
<dbReference type="CDD" id="cd07516">
    <property type="entry name" value="HAD_Pase"/>
    <property type="match status" value="1"/>
</dbReference>
<dbReference type="NCBIfam" id="TIGR01484">
    <property type="entry name" value="HAD-SF-IIB"/>
    <property type="match status" value="1"/>
</dbReference>
<organism evidence="1 2">
    <name type="scientific">Vagococcus fluvialis bH819</name>
    <dbReference type="NCBI Taxonomy" id="1255619"/>
    <lineage>
        <taxon>Bacteria</taxon>
        <taxon>Bacillati</taxon>
        <taxon>Bacillota</taxon>
        <taxon>Bacilli</taxon>
        <taxon>Lactobacillales</taxon>
        <taxon>Enterococcaceae</taxon>
        <taxon>Vagococcus</taxon>
    </lineage>
</organism>
<evidence type="ECO:0000313" key="2">
    <source>
        <dbReference type="Proteomes" id="UP000195918"/>
    </source>
</evidence>
<dbReference type="InterPro" id="IPR006379">
    <property type="entry name" value="HAD-SF_hydro_IIB"/>
</dbReference>
<dbReference type="EMBL" id="FWFD01000007">
    <property type="protein sequence ID" value="SLM85048.1"/>
    <property type="molecule type" value="Genomic_DNA"/>
</dbReference>
<dbReference type="AlphaFoldDB" id="A0A1X6WLA5"/>
<dbReference type="PANTHER" id="PTHR10000">
    <property type="entry name" value="PHOSPHOSERINE PHOSPHATASE"/>
    <property type="match status" value="1"/>
</dbReference>
<dbReference type="InterPro" id="IPR036412">
    <property type="entry name" value="HAD-like_sf"/>
</dbReference>
<dbReference type="PANTHER" id="PTHR10000:SF55">
    <property type="entry name" value="5-AMINO-6-(5-PHOSPHO-D-RIBITYLAMINO)URACIL PHOSPHATASE YCSE"/>
    <property type="match status" value="1"/>
</dbReference>
<dbReference type="GO" id="GO:0005829">
    <property type="term" value="C:cytosol"/>
    <property type="evidence" value="ECO:0007669"/>
    <property type="project" value="TreeGrafter"/>
</dbReference>
<dbReference type="SFLD" id="SFLDG01140">
    <property type="entry name" value="C2.B:_Phosphomannomutase_and_P"/>
    <property type="match status" value="1"/>
</dbReference>
<dbReference type="Gene3D" id="3.40.50.1000">
    <property type="entry name" value="HAD superfamily/HAD-like"/>
    <property type="match status" value="1"/>
</dbReference>
<dbReference type="OrthoDB" id="9806027at2"/>
<proteinExistence type="predicted"/>
<dbReference type="InterPro" id="IPR023214">
    <property type="entry name" value="HAD_sf"/>
</dbReference>
<dbReference type="Proteomes" id="UP000195918">
    <property type="component" value="Unassembled WGS sequence"/>
</dbReference>
<protein>
    <submittedName>
        <fullName evidence="1">Hydrolase, haloacid dehalogenase-like family</fullName>
    </submittedName>
</protein>
<evidence type="ECO:0000313" key="1">
    <source>
        <dbReference type="EMBL" id="SLM85048.1"/>
    </source>
</evidence>
<dbReference type="RefSeq" id="WP_086950688.1">
    <property type="nucleotide sequence ID" value="NZ_FWFD01000007.1"/>
</dbReference>
<dbReference type="SUPFAM" id="SSF56784">
    <property type="entry name" value="HAD-like"/>
    <property type="match status" value="1"/>
</dbReference>
<dbReference type="SFLD" id="SFLDS00003">
    <property type="entry name" value="Haloacid_Dehalogenase"/>
    <property type="match status" value="1"/>
</dbReference>
<dbReference type="GO" id="GO:0016791">
    <property type="term" value="F:phosphatase activity"/>
    <property type="evidence" value="ECO:0007669"/>
    <property type="project" value="TreeGrafter"/>
</dbReference>
<keyword evidence="1" id="KW-0378">Hydrolase</keyword>
<gene>
    <name evidence="1" type="ORF">FM121_03055</name>
</gene>
<reference evidence="2" key="1">
    <citation type="submission" date="2017-02" db="EMBL/GenBank/DDBJ databases">
        <authorList>
            <person name="Dridi B."/>
        </authorList>
    </citation>
    <scope>NUCLEOTIDE SEQUENCE [LARGE SCALE GENOMIC DNA]</scope>
    <source>
        <strain evidence="2">bH819</strain>
    </source>
</reference>
<dbReference type="SFLD" id="SFLDG01144">
    <property type="entry name" value="C2.B.4:_PGP_Like"/>
    <property type="match status" value="1"/>
</dbReference>
<dbReference type="PROSITE" id="PS01229">
    <property type="entry name" value="COF_2"/>
    <property type="match status" value="1"/>
</dbReference>
<dbReference type="InterPro" id="IPR000150">
    <property type="entry name" value="Cof"/>
</dbReference>
<dbReference type="NCBIfam" id="TIGR00099">
    <property type="entry name" value="Cof-subfamily"/>
    <property type="match status" value="1"/>
</dbReference>